<evidence type="ECO:0000256" key="3">
    <source>
        <dbReference type="ARBA" id="ARBA00022989"/>
    </source>
</evidence>
<feature type="transmembrane region" description="Helical" evidence="5">
    <location>
        <begin position="104"/>
        <end position="127"/>
    </location>
</feature>
<dbReference type="OrthoDB" id="9786493at2"/>
<dbReference type="PANTHER" id="PTHR30520">
    <property type="entry name" value="FORMATE TRANSPORTER-RELATED"/>
    <property type="match status" value="1"/>
</dbReference>
<dbReference type="InterPro" id="IPR023271">
    <property type="entry name" value="Aquaporin-like"/>
</dbReference>
<feature type="transmembrane region" description="Helical" evidence="5">
    <location>
        <begin position="155"/>
        <end position="174"/>
    </location>
</feature>
<dbReference type="GO" id="GO:0015499">
    <property type="term" value="F:formate transmembrane transporter activity"/>
    <property type="evidence" value="ECO:0007669"/>
    <property type="project" value="TreeGrafter"/>
</dbReference>
<evidence type="ECO:0000256" key="5">
    <source>
        <dbReference type="SAM" id="Phobius"/>
    </source>
</evidence>
<dbReference type="GO" id="GO:0005886">
    <property type="term" value="C:plasma membrane"/>
    <property type="evidence" value="ECO:0007669"/>
    <property type="project" value="TreeGrafter"/>
</dbReference>
<evidence type="ECO:0000313" key="6">
    <source>
        <dbReference type="EMBL" id="SFC42020.1"/>
    </source>
</evidence>
<feature type="transmembrane region" description="Helical" evidence="5">
    <location>
        <begin position="186"/>
        <end position="215"/>
    </location>
</feature>
<evidence type="ECO:0000313" key="7">
    <source>
        <dbReference type="Proteomes" id="UP000199263"/>
    </source>
</evidence>
<proteinExistence type="predicted"/>
<dbReference type="STRING" id="119641.SAMN05421842_103141"/>
<sequence>MYISDMDVISNTARNKYNLSKDKPIKYLTRSIVAGFYLVVAIILSYTTGAVLYTNYPEISRIMVAATFSIALALIVFLGGELFTGNNLVMGMGFFAKSCNFKMVLRVWILSYLGNLIGAIIISFLFVKSGASMGLIKDYVANIVNVKLNLSATEMFLRGVLCNFMVCLGVLSTIRLKSESGKLIMMFWCVFGFVIAGFEHSIANMGIFSIAYFVLGGLPVGLMLNNLLWVTLGNIVGGAVLLALPLKLMSVDE</sequence>
<keyword evidence="4 5" id="KW-0472">Membrane</keyword>
<evidence type="ECO:0000256" key="2">
    <source>
        <dbReference type="ARBA" id="ARBA00022692"/>
    </source>
</evidence>
<dbReference type="RefSeq" id="WP_090088819.1">
    <property type="nucleotide sequence ID" value="NZ_FOMG01000003.1"/>
</dbReference>
<evidence type="ECO:0000256" key="1">
    <source>
        <dbReference type="ARBA" id="ARBA00004141"/>
    </source>
</evidence>
<accession>A0A1I1J9A5</accession>
<dbReference type="InterPro" id="IPR000292">
    <property type="entry name" value="For/NO2_transpt"/>
</dbReference>
<keyword evidence="3 5" id="KW-1133">Transmembrane helix</keyword>
<dbReference type="Proteomes" id="UP000199263">
    <property type="component" value="Unassembled WGS sequence"/>
</dbReference>
<feature type="transmembrane region" description="Helical" evidence="5">
    <location>
        <begin position="59"/>
        <end position="83"/>
    </location>
</feature>
<keyword evidence="2 5" id="KW-0812">Transmembrane</keyword>
<feature type="transmembrane region" description="Helical" evidence="5">
    <location>
        <begin position="31"/>
        <end position="53"/>
    </location>
</feature>
<dbReference type="Gene3D" id="1.20.1080.10">
    <property type="entry name" value="Glycerol uptake facilitator protein"/>
    <property type="match status" value="1"/>
</dbReference>
<comment type="subcellular location">
    <subcellularLocation>
        <location evidence="1">Membrane</location>
        <topology evidence="1">Multi-pass membrane protein</topology>
    </subcellularLocation>
</comment>
<name>A0A1I1J9A5_9CLOT</name>
<dbReference type="Pfam" id="PF01226">
    <property type="entry name" value="Form_Nir_trans"/>
    <property type="match status" value="1"/>
</dbReference>
<keyword evidence="7" id="KW-1185">Reference proteome</keyword>
<feature type="transmembrane region" description="Helical" evidence="5">
    <location>
        <begin position="227"/>
        <end position="246"/>
    </location>
</feature>
<gene>
    <name evidence="6" type="ORF">SAMN05421842_103141</name>
</gene>
<dbReference type="AlphaFoldDB" id="A0A1I1J9A5"/>
<dbReference type="PANTHER" id="PTHR30520:SF8">
    <property type="entry name" value="NITRITE TRANSPORTER NIRC"/>
    <property type="match status" value="1"/>
</dbReference>
<protein>
    <submittedName>
        <fullName evidence="6">Nitrite transporter NirC</fullName>
    </submittedName>
</protein>
<reference evidence="6 7" key="1">
    <citation type="submission" date="2016-10" db="EMBL/GenBank/DDBJ databases">
        <authorList>
            <person name="de Groot N.N."/>
        </authorList>
    </citation>
    <scope>NUCLEOTIDE SEQUENCE [LARGE SCALE GENOMIC DNA]</scope>
    <source>
        <strain evidence="6 7">DSM 12992</strain>
    </source>
</reference>
<dbReference type="EMBL" id="FOMG01000003">
    <property type="protein sequence ID" value="SFC42020.1"/>
    <property type="molecule type" value="Genomic_DNA"/>
</dbReference>
<organism evidence="6 7">
    <name type="scientific">Clostridium uliginosum</name>
    <dbReference type="NCBI Taxonomy" id="119641"/>
    <lineage>
        <taxon>Bacteria</taxon>
        <taxon>Bacillati</taxon>
        <taxon>Bacillota</taxon>
        <taxon>Clostridia</taxon>
        <taxon>Eubacteriales</taxon>
        <taxon>Clostridiaceae</taxon>
        <taxon>Clostridium</taxon>
    </lineage>
</organism>
<evidence type="ECO:0000256" key="4">
    <source>
        <dbReference type="ARBA" id="ARBA00023136"/>
    </source>
</evidence>